<feature type="transmembrane region" description="Helical" evidence="8">
    <location>
        <begin position="343"/>
        <end position="361"/>
    </location>
</feature>
<organism evidence="12">
    <name type="scientific">Phaeodactylum tricornutum</name>
    <name type="common">Diatom</name>
    <dbReference type="NCBI Taxonomy" id="2850"/>
    <lineage>
        <taxon>Eukaryota</taxon>
        <taxon>Sar</taxon>
        <taxon>Stramenopiles</taxon>
        <taxon>Ochrophyta</taxon>
        <taxon>Bacillariophyta</taxon>
        <taxon>Bacillariophyceae</taxon>
        <taxon>Bacillariophycidae</taxon>
        <taxon>Naviculales</taxon>
        <taxon>Phaeodactylaceae</taxon>
        <taxon>Phaeodactylum</taxon>
    </lineage>
</organism>
<dbReference type="InterPro" id="IPR027469">
    <property type="entry name" value="Cation_efflux_TMD_sf"/>
</dbReference>
<feature type="region of interest" description="Disordered" evidence="7">
    <location>
        <begin position="49"/>
        <end position="88"/>
    </location>
</feature>
<feature type="signal peptide" evidence="9">
    <location>
        <begin position="1"/>
        <end position="26"/>
    </location>
</feature>
<keyword evidence="5 8" id="KW-1133">Transmembrane helix</keyword>
<evidence type="ECO:0000256" key="9">
    <source>
        <dbReference type="SAM" id="SignalP"/>
    </source>
</evidence>
<dbReference type="InterPro" id="IPR002524">
    <property type="entry name" value="Cation_efflux"/>
</dbReference>
<feature type="chain" id="PRO_5035444976" description="Cation efflux protein cytoplasmic domain-containing protein" evidence="9">
    <location>
        <begin position="27"/>
        <end position="591"/>
    </location>
</feature>
<dbReference type="InterPro" id="IPR036837">
    <property type="entry name" value="Cation_efflux_CTD_sf"/>
</dbReference>
<keyword evidence="3" id="KW-0813">Transport</keyword>
<feature type="domain" description="Cation efflux protein cytoplasmic" evidence="11">
    <location>
        <begin position="501"/>
        <end position="570"/>
    </location>
</feature>
<name>A0A8J9U0V6_PHATR</name>
<dbReference type="InterPro" id="IPR050291">
    <property type="entry name" value="CDF_Transporter"/>
</dbReference>
<evidence type="ECO:0008006" key="13">
    <source>
        <dbReference type="Google" id="ProtNLM"/>
    </source>
</evidence>
<evidence type="ECO:0000256" key="7">
    <source>
        <dbReference type="SAM" id="MobiDB-lite"/>
    </source>
</evidence>
<evidence type="ECO:0000313" key="12">
    <source>
        <dbReference type="EMBL" id="CAG9294610.1"/>
    </source>
</evidence>
<evidence type="ECO:0000256" key="2">
    <source>
        <dbReference type="ARBA" id="ARBA00008114"/>
    </source>
</evidence>
<dbReference type="GO" id="GO:0016020">
    <property type="term" value="C:membrane"/>
    <property type="evidence" value="ECO:0007669"/>
    <property type="project" value="UniProtKB-SubCell"/>
</dbReference>
<dbReference type="InterPro" id="IPR027470">
    <property type="entry name" value="Cation_efflux_CTD"/>
</dbReference>
<dbReference type="Pfam" id="PF16916">
    <property type="entry name" value="ZT_dimer"/>
    <property type="match status" value="2"/>
</dbReference>
<dbReference type="GO" id="GO:0008324">
    <property type="term" value="F:monoatomic cation transmembrane transporter activity"/>
    <property type="evidence" value="ECO:0007669"/>
    <property type="project" value="InterPro"/>
</dbReference>
<dbReference type="NCBIfam" id="TIGR01297">
    <property type="entry name" value="CDF"/>
    <property type="match status" value="1"/>
</dbReference>
<dbReference type="InterPro" id="IPR058533">
    <property type="entry name" value="Cation_efflux_TM"/>
</dbReference>
<dbReference type="AlphaFoldDB" id="A0A8J9U0V6"/>
<protein>
    <recommendedName>
        <fullName evidence="13">Cation efflux protein cytoplasmic domain-containing protein</fullName>
    </recommendedName>
</protein>
<reference evidence="12" key="1">
    <citation type="submission" date="2022-02" db="EMBL/GenBank/DDBJ databases">
        <authorList>
            <person name="Giguere J D."/>
        </authorList>
    </citation>
    <scope>NUCLEOTIDE SEQUENCE</scope>
    <source>
        <strain evidence="12">CCAP 1055/1</strain>
    </source>
</reference>
<evidence type="ECO:0000256" key="3">
    <source>
        <dbReference type="ARBA" id="ARBA00022448"/>
    </source>
</evidence>
<gene>
    <name evidence="12" type="ORF">PTTT1_LOCUS55249</name>
</gene>
<sequence>MPSISANVKLSILLACIASLTSPALSFKPLLSSLAASVSKLQAPRSSVCYRKRSSPSRSNGALTMHMGHSHSHHIHTHTEELKNKQLQTKKRRRRAALFLFTALAILGPPLFRQRTLTRTDVGTFLLTSTILTMSDTVRRKIQHAIRKIGQLREGIVKHSSPVSPGKFLSYLFRNDNAADRVTLLGSVINLFLSAGKFAVGVSCHSSALIADAGHSLSDLFSDFITLWAVQIGRLPPDDDHPYGHGKFEAIGSLFLSLTLLATGISVGAASNRKLIEIITIQRASGWGTAASLAGQVPTSPALFMAALSIFSKEWLYRITKQVGDRLNSQVILANAWHHRSDAYSSVLALLAIGLAMYFPAMIAADSAAGILVAGMICMTGAEIMGESIKQLTDTSNEALVKKIKRLAKDYSDNVFEVTRVRARQVGSSAIVDVAIATPGELSSSASRVMAEGLRRKIMQSVDVVDAEVHSTTHDTPLLHATKTREAMASNGVVVQPNMNDIEEKVRQNINSQHPKVRSVQGVTVKLAESSARRNSVDVVIRVDPEATVAAAHAVAEDLRKSLENIDHIHQASIFLDLNAELISVSNALKP</sequence>
<dbReference type="FunFam" id="1.20.1510.10:FF:000006">
    <property type="entry name" value="Divalent cation efflux transporter"/>
    <property type="match status" value="1"/>
</dbReference>
<feature type="domain" description="Cation efflux protein cytoplasmic" evidence="11">
    <location>
        <begin position="399"/>
        <end position="470"/>
    </location>
</feature>
<comment type="similarity">
    <text evidence="2">Belongs to the cation diffusion facilitator (CDF) transporter (TC 2.A.4) family.</text>
</comment>
<evidence type="ECO:0000256" key="1">
    <source>
        <dbReference type="ARBA" id="ARBA00004141"/>
    </source>
</evidence>
<dbReference type="Proteomes" id="UP000836788">
    <property type="component" value="Chromosome 9"/>
</dbReference>
<evidence type="ECO:0000259" key="10">
    <source>
        <dbReference type="Pfam" id="PF01545"/>
    </source>
</evidence>
<dbReference type="SUPFAM" id="SSF161111">
    <property type="entry name" value="Cation efflux protein transmembrane domain-like"/>
    <property type="match status" value="1"/>
</dbReference>
<dbReference type="Gene3D" id="3.30.70.1350">
    <property type="entry name" value="Cation efflux protein, cytoplasmic domain"/>
    <property type="match status" value="2"/>
</dbReference>
<dbReference type="SUPFAM" id="SSF160240">
    <property type="entry name" value="Cation efflux protein cytoplasmic domain-like"/>
    <property type="match status" value="2"/>
</dbReference>
<dbReference type="Pfam" id="PF01545">
    <property type="entry name" value="Cation_efflux"/>
    <property type="match status" value="1"/>
</dbReference>
<comment type="subcellular location">
    <subcellularLocation>
        <location evidence="1">Membrane</location>
        <topology evidence="1">Multi-pass membrane protein</topology>
    </subcellularLocation>
</comment>
<evidence type="ECO:0000256" key="4">
    <source>
        <dbReference type="ARBA" id="ARBA00022692"/>
    </source>
</evidence>
<keyword evidence="6 8" id="KW-0472">Membrane</keyword>
<dbReference type="PANTHER" id="PTHR43840:SF15">
    <property type="entry name" value="MITOCHONDRIAL METAL TRANSPORTER 1-RELATED"/>
    <property type="match status" value="1"/>
</dbReference>
<feature type="transmembrane region" description="Helical" evidence="8">
    <location>
        <begin position="250"/>
        <end position="270"/>
    </location>
</feature>
<evidence type="ECO:0000256" key="8">
    <source>
        <dbReference type="SAM" id="Phobius"/>
    </source>
</evidence>
<feature type="domain" description="Cation efflux protein transmembrane" evidence="10">
    <location>
        <begin position="185"/>
        <end position="392"/>
    </location>
</feature>
<proteinExistence type="inferred from homology"/>
<keyword evidence="4 8" id="KW-0812">Transmembrane</keyword>
<evidence type="ECO:0000256" key="6">
    <source>
        <dbReference type="ARBA" id="ARBA00023136"/>
    </source>
</evidence>
<accession>A0A8J9U0V6</accession>
<dbReference type="PANTHER" id="PTHR43840">
    <property type="entry name" value="MITOCHONDRIAL METAL TRANSPORTER 1-RELATED"/>
    <property type="match status" value="1"/>
</dbReference>
<feature type="transmembrane region" description="Helical" evidence="8">
    <location>
        <begin position="96"/>
        <end position="112"/>
    </location>
</feature>
<keyword evidence="9" id="KW-0732">Signal</keyword>
<dbReference type="EMBL" id="OU594950">
    <property type="protein sequence ID" value="CAG9294610.1"/>
    <property type="molecule type" value="Genomic_DNA"/>
</dbReference>
<evidence type="ECO:0000256" key="5">
    <source>
        <dbReference type="ARBA" id="ARBA00022989"/>
    </source>
</evidence>
<evidence type="ECO:0000259" key="11">
    <source>
        <dbReference type="Pfam" id="PF16916"/>
    </source>
</evidence>
<dbReference type="Gene3D" id="1.20.1510.10">
    <property type="entry name" value="Cation efflux protein transmembrane domain"/>
    <property type="match status" value="1"/>
</dbReference>